<keyword evidence="1" id="KW-0472">Membrane</keyword>
<reference evidence="2" key="1">
    <citation type="submission" date="2020-03" db="EMBL/GenBank/DDBJ databases">
        <title>Transcriptomic Profiling of the Digestive Tract of the Rat Flea, Xenopsylla cheopis, Following Blood Feeding and Infection with Yersinia pestis.</title>
        <authorList>
            <person name="Bland D.M."/>
            <person name="Martens C.A."/>
            <person name="Virtaneva K."/>
            <person name="Kanakabandi K."/>
            <person name="Long D."/>
            <person name="Rosenke R."/>
            <person name="Saturday G.A."/>
            <person name="Hoyt F.H."/>
            <person name="Bruno D.P."/>
            <person name="Ribeiro J.M.C."/>
            <person name="Hinnebusch J."/>
        </authorList>
    </citation>
    <scope>NUCLEOTIDE SEQUENCE</scope>
</reference>
<dbReference type="AlphaFoldDB" id="A0A6M2DYP0"/>
<accession>A0A6M2DYP0</accession>
<dbReference type="SUPFAM" id="SSF82866">
    <property type="entry name" value="Multidrug efflux transporter AcrB transmembrane domain"/>
    <property type="match status" value="1"/>
</dbReference>
<proteinExistence type="predicted"/>
<dbReference type="InterPro" id="IPR051697">
    <property type="entry name" value="Patched_domain-protein"/>
</dbReference>
<feature type="transmembrane region" description="Helical" evidence="1">
    <location>
        <begin position="85"/>
        <end position="107"/>
    </location>
</feature>
<name>A0A6M2DYP0_XENCH</name>
<feature type="transmembrane region" description="Helical" evidence="1">
    <location>
        <begin position="6"/>
        <end position="28"/>
    </location>
</feature>
<feature type="transmembrane region" description="Helical" evidence="1">
    <location>
        <begin position="49"/>
        <end position="73"/>
    </location>
</feature>
<dbReference type="GO" id="GO:0016020">
    <property type="term" value="C:membrane"/>
    <property type="evidence" value="ECO:0007669"/>
    <property type="project" value="TreeGrafter"/>
</dbReference>
<dbReference type="PANTHER" id="PTHR10796:SF130">
    <property type="entry name" value="PATCHED DOMAIN-CONTAINING PROTEIN 3-LIKE PROTEIN"/>
    <property type="match status" value="1"/>
</dbReference>
<evidence type="ECO:0000313" key="2">
    <source>
        <dbReference type="EMBL" id="NOV51174.1"/>
    </source>
</evidence>
<dbReference type="EMBL" id="GIIL01007448">
    <property type="protein sequence ID" value="NOV51174.1"/>
    <property type="molecule type" value="Transcribed_RNA"/>
</dbReference>
<keyword evidence="1" id="KW-1133">Transmembrane helix</keyword>
<organism evidence="2">
    <name type="scientific">Xenopsylla cheopis</name>
    <name type="common">Oriental rat flea</name>
    <name type="synonym">Pulex cheopis</name>
    <dbReference type="NCBI Taxonomy" id="163159"/>
    <lineage>
        <taxon>Eukaryota</taxon>
        <taxon>Metazoa</taxon>
        <taxon>Ecdysozoa</taxon>
        <taxon>Arthropoda</taxon>
        <taxon>Hexapoda</taxon>
        <taxon>Insecta</taxon>
        <taxon>Pterygota</taxon>
        <taxon>Neoptera</taxon>
        <taxon>Endopterygota</taxon>
        <taxon>Siphonaptera</taxon>
        <taxon>Pulicidae</taxon>
        <taxon>Xenopsyllinae</taxon>
        <taxon>Xenopsylla</taxon>
    </lineage>
</organism>
<evidence type="ECO:0000256" key="1">
    <source>
        <dbReference type="SAM" id="Phobius"/>
    </source>
</evidence>
<keyword evidence="1" id="KW-0812">Transmembrane</keyword>
<sequence>MYVWGLTIDLVSCIALQLSVGLCIDYSTHIGHVFLTIKGNNRTDRAINVMKHIGAAVIYGGGSTLLALSTLSFSKAYSFQAFFKIFFLIITFGLYHGLIFLPVILSVMGPKQQKYGKDVDNSNEELGNDVMLKAHEENTCQNED</sequence>
<dbReference type="Gene3D" id="1.20.1640.10">
    <property type="entry name" value="Multidrug efflux transporter AcrB transmembrane domain"/>
    <property type="match status" value="1"/>
</dbReference>
<protein>
    <submittedName>
        <fullName evidence="2">Putative product</fullName>
    </submittedName>
</protein>
<dbReference type="PANTHER" id="PTHR10796">
    <property type="entry name" value="PATCHED-RELATED"/>
    <property type="match status" value="1"/>
</dbReference>